<reference evidence="7 8" key="1">
    <citation type="submission" date="2019-02" db="EMBL/GenBank/DDBJ databases">
        <title>Deep-cultivation of Planctomycetes and their phenomic and genomic characterization uncovers novel biology.</title>
        <authorList>
            <person name="Wiegand S."/>
            <person name="Jogler M."/>
            <person name="Boedeker C."/>
            <person name="Pinto D."/>
            <person name="Vollmers J."/>
            <person name="Rivas-Marin E."/>
            <person name="Kohn T."/>
            <person name="Peeters S.H."/>
            <person name="Heuer A."/>
            <person name="Rast P."/>
            <person name="Oberbeckmann S."/>
            <person name="Bunk B."/>
            <person name="Jeske O."/>
            <person name="Meyerdierks A."/>
            <person name="Storesund J.E."/>
            <person name="Kallscheuer N."/>
            <person name="Luecker S."/>
            <person name="Lage O.M."/>
            <person name="Pohl T."/>
            <person name="Merkel B.J."/>
            <person name="Hornburger P."/>
            <person name="Mueller R.-W."/>
            <person name="Bruemmer F."/>
            <person name="Labrenz M."/>
            <person name="Spormann A.M."/>
            <person name="Op den Camp H."/>
            <person name="Overmann J."/>
            <person name="Amann R."/>
            <person name="Jetten M.S.M."/>
            <person name="Mascher T."/>
            <person name="Medema M.H."/>
            <person name="Devos D.P."/>
            <person name="Kaster A.-K."/>
            <person name="Ovreas L."/>
            <person name="Rohde M."/>
            <person name="Galperin M.Y."/>
            <person name="Jogler C."/>
        </authorList>
    </citation>
    <scope>NUCLEOTIDE SEQUENCE [LARGE SCALE GENOMIC DNA]</scope>
    <source>
        <strain evidence="7 8">HG15A2</strain>
    </source>
</reference>
<keyword evidence="3" id="KW-0067">ATP-binding</keyword>
<dbReference type="PANTHER" id="PTHR30258:SF2">
    <property type="entry name" value="COMG OPERON PROTEIN 1"/>
    <property type="match status" value="1"/>
</dbReference>
<feature type="transmembrane region" description="Helical" evidence="4">
    <location>
        <begin position="114"/>
        <end position="130"/>
    </location>
</feature>
<evidence type="ECO:0000256" key="1">
    <source>
        <dbReference type="ARBA" id="ARBA00006611"/>
    </source>
</evidence>
<keyword evidence="2" id="KW-0547">Nucleotide-binding</keyword>
<evidence type="ECO:0000256" key="2">
    <source>
        <dbReference type="ARBA" id="ARBA00022741"/>
    </source>
</evidence>
<gene>
    <name evidence="7" type="primary">epsE_2</name>
    <name evidence="7" type="ORF">HG15A2_43350</name>
</gene>
<dbReference type="OrthoDB" id="244550at2"/>
<organism evidence="7 8">
    <name type="scientific">Adhaeretor mobilis</name>
    <dbReference type="NCBI Taxonomy" id="1930276"/>
    <lineage>
        <taxon>Bacteria</taxon>
        <taxon>Pseudomonadati</taxon>
        <taxon>Planctomycetota</taxon>
        <taxon>Planctomycetia</taxon>
        <taxon>Pirellulales</taxon>
        <taxon>Lacipirellulaceae</taxon>
        <taxon>Adhaeretor</taxon>
    </lineage>
</organism>
<comment type="similarity">
    <text evidence="1">Belongs to the GSP E family.</text>
</comment>
<feature type="transmembrane region" description="Helical" evidence="4">
    <location>
        <begin position="136"/>
        <end position="154"/>
    </location>
</feature>
<dbReference type="EMBL" id="CP036263">
    <property type="protein sequence ID" value="QDT00993.1"/>
    <property type="molecule type" value="Genomic_DNA"/>
</dbReference>
<feature type="chain" id="PRO_5022109360" evidence="5">
    <location>
        <begin position="21"/>
        <end position="616"/>
    </location>
</feature>
<dbReference type="InterPro" id="IPR001482">
    <property type="entry name" value="T2SS/T4SS_dom"/>
</dbReference>
<sequence precursor="true">MRQLWLVLLLLVLGFNGALAPGVACAAAKDDAAKKAAEAQAAADAQAFKVKSKKMEVDYKATVESIGESRDSSPWLWIVPFGLFTAVLLSWVGFGDWVNRDTQTHKIGWHKWNPVVFSPFAVLAIALFFVDFNFLYRIPILLVAFVASAIPYILTHNKSVQKHQTVLTREWWRYAFSETMGKLGVKIDTERKAQYELGAAVDLMAMGAEDANADNANLLIARQSPGYLILKDLVSETVTKRADRVMLDYTQQAVNVRHEIDGMWHSGEPRDRESGDVLLAVLKTLANLDVKERRKKQKGKLGAKFEGKNYLLPITSEGTKSGERVVLEFIGKKASFSTFEDLGMRDGLQEKWSELMARDKGLLVFSSMPGGGMSTLTNVSLDETDRLMRDFAAIEQADKPEQEIQNVTVNKFDPSKGETAATIIPDLIRTYPNVYVMREFTDTEATKLLMDEVVDEKLVITTIPARDGADALLRLLQAKVPHKIFAKHVTAVLYVRLVRKLCPTCRVGYTPTPQVLKKLGIPAGKVEQLYRPPKPEELESDKPCPDCQGFGYQGRTGIFELLEVNDKMREVLLKKPQGDLLRKAARTSRQRSLQEEAILLVAKGVTSLPEVMRVLK</sequence>
<dbReference type="Proteomes" id="UP000319852">
    <property type="component" value="Chromosome"/>
</dbReference>
<dbReference type="Gene3D" id="3.30.450.90">
    <property type="match status" value="1"/>
</dbReference>
<keyword evidence="4" id="KW-0472">Membrane</keyword>
<keyword evidence="5" id="KW-0732">Signal</keyword>
<dbReference type="RefSeq" id="WP_145062869.1">
    <property type="nucleotide sequence ID" value="NZ_CP036263.1"/>
</dbReference>
<dbReference type="Pfam" id="PF00437">
    <property type="entry name" value="T2SSE"/>
    <property type="match status" value="1"/>
</dbReference>
<dbReference type="GO" id="GO:0005886">
    <property type="term" value="C:plasma membrane"/>
    <property type="evidence" value="ECO:0007669"/>
    <property type="project" value="TreeGrafter"/>
</dbReference>
<dbReference type="PANTHER" id="PTHR30258">
    <property type="entry name" value="TYPE II SECRETION SYSTEM PROTEIN GSPE-RELATED"/>
    <property type="match status" value="1"/>
</dbReference>
<dbReference type="Gene3D" id="3.40.50.300">
    <property type="entry name" value="P-loop containing nucleotide triphosphate hydrolases"/>
    <property type="match status" value="1"/>
</dbReference>
<name>A0A517N1I7_9BACT</name>
<accession>A0A517N1I7</accession>
<dbReference type="GO" id="GO:0005524">
    <property type="term" value="F:ATP binding"/>
    <property type="evidence" value="ECO:0007669"/>
    <property type="project" value="UniProtKB-KW"/>
</dbReference>
<keyword evidence="4" id="KW-0812">Transmembrane</keyword>
<proteinExistence type="inferred from homology"/>
<feature type="domain" description="Bacterial type II secretion system protein E" evidence="6">
    <location>
        <begin position="229"/>
        <end position="613"/>
    </location>
</feature>
<dbReference type="GO" id="GO:0016887">
    <property type="term" value="F:ATP hydrolysis activity"/>
    <property type="evidence" value="ECO:0007669"/>
    <property type="project" value="TreeGrafter"/>
</dbReference>
<feature type="transmembrane region" description="Helical" evidence="4">
    <location>
        <begin position="75"/>
        <end position="94"/>
    </location>
</feature>
<evidence type="ECO:0000313" key="8">
    <source>
        <dbReference type="Proteomes" id="UP000319852"/>
    </source>
</evidence>
<keyword evidence="4" id="KW-1133">Transmembrane helix</keyword>
<dbReference type="KEGG" id="amob:HG15A2_43350"/>
<evidence type="ECO:0000256" key="3">
    <source>
        <dbReference type="ARBA" id="ARBA00022840"/>
    </source>
</evidence>
<keyword evidence="8" id="KW-1185">Reference proteome</keyword>
<evidence type="ECO:0000259" key="6">
    <source>
        <dbReference type="Pfam" id="PF00437"/>
    </source>
</evidence>
<evidence type="ECO:0000256" key="5">
    <source>
        <dbReference type="SAM" id="SignalP"/>
    </source>
</evidence>
<evidence type="ECO:0000256" key="4">
    <source>
        <dbReference type="SAM" id="Phobius"/>
    </source>
</evidence>
<evidence type="ECO:0000313" key="7">
    <source>
        <dbReference type="EMBL" id="QDT00993.1"/>
    </source>
</evidence>
<dbReference type="SUPFAM" id="SSF52540">
    <property type="entry name" value="P-loop containing nucleoside triphosphate hydrolases"/>
    <property type="match status" value="1"/>
</dbReference>
<dbReference type="AlphaFoldDB" id="A0A517N1I7"/>
<protein>
    <submittedName>
        <fullName evidence="7">Type II secretion system protein E</fullName>
    </submittedName>
</protein>
<dbReference type="InterPro" id="IPR027417">
    <property type="entry name" value="P-loop_NTPase"/>
</dbReference>
<feature type="signal peptide" evidence="5">
    <location>
        <begin position="1"/>
        <end position="20"/>
    </location>
</feature>